<evidence type="ECO:0000313" key="4">
    <source>
        <dbReference type="Proteomes" id="UP000671960"/>
    </source>
</evidence>
<dbReference type="Pfam" id="PF02770">
    <property type="entry name" value="Acyl-CoA_dh_M"/>
    <property type="match status" value="1"/>
</dbReference>
<evidence type="ECO:0000313" key="3">
    <source>
        <dbReference type="EMBL" id="QTF08990.1"/>
    </source>
</evidence>
<evidence type="ECO:0000259" key="1">
    <source>
        <dbReference type="Pfam" id="PF02770"/>
    </source>
</evidence>
<feature type="domain" description="Acyl-CoA oxidase/dehydrogenase middle" evidence="1">
    <location>
        <begin position="141"/>
        <end position="206"/>
    </location>
</feature>
<dbReference type="InterPro" id="IPR037069">
    <property type="entry name" value="AcylCoA_DH/ox_N_sf"/>
</dbReference>
<dbReference type="SUPFAM" id="SSF56645">
    <property type="entry name" value="Acyl-CoA dehydrogenase NM domain-like"/>
    <property type="match status" value="1"/>
</dbReference>
<evidence type="ECO:0008006" key="5">
    <source>
        <dbReference type="Google" id="ProtNLM"/>
    </source>
</evidence>
<proteinExistence type="predicted"/>
<evidence type="ECO:0000259" key="2">
    <source>
        <dbReference type="Pfam" id="PF02771"/>
    </source>
</evidence>
<sequence length="238" mass="25534">MMNFELNEEQRLIGQSAREFAKEYLDPIAAELDHGGEYPKEIIDRLAGYDFLGLLLPETAGGANAGAVAYIEVIEGISESCAAVATILNNHTLGALAIAEWGSETQKGDYLPPLAKGERLATPAIYENGPAPGIGADALLASRQGGNYVLNGVKTFVRNAGVADLYVVFATLEPAADKKAFSVFLVDGRTPGLKVGPAWKPWALTDVRWLISPSTTSRCPQRRCWAANMAAPPSRNRF</sequence>
<dbReference type="InterPro" id="IPR046373">
    <property type="entry name" value="Acyl-CoA_Oxase/DH_mid-dom_sf"/>
</dbReference>
<reference evidence="3 4" key="1">
    <citation type="submission" date="2020-03" db="EMBL/GenBank/DDBJ databases">
        <authorList>
            <person name="Bakhshi Ganjeh M."/>
        </authorList>
    </citation>
    <scope>NUCLEOTIDE SEQUENCE [LARGE SCALE GENOMIC DNA]</scope>
    <source>
        <strain evidence="4">Iran 50</strain>
    </source>
</reference>
<dbReference type="EMBL" id="CP050854">
    <property type="protein sequence ID" value="QTF08990.1"/>
    <property type="molecule type" value="Genomic_DNA"/>
</dbReference>
<dbReference type="InterPro" id="IPR009100">
    <property type="entry name" value="AcylCoA_DH/oxidase_NM_dom_sf"/>
</dbReference>
<dbReference type="Proteomes" id="UP000671960">
    <property type="component" value="Chromosome"/>
</dbReference>
<dbReference type="Gene3D" id="1.10.540.10">
    <property type="entry name" value="Acyl-CoA dehydrogenase/oxidase, N-terminal domain"/>
    <property type="match status" value="1"/>
</dbReference>
<dbReference type="PANTHER" id="PTHR43884">
    <property type="entry name" value="ACYL-COA DEHYDROGENASE"/>
    <property type="match status" value="1"/>
</dbReference>
<accession>A0ABX7UXW7</accession>
<dbReference type="InterPro" id="IPR013786">
    <property type="entry name" value="AcylCoA_DH/ox_N"/>
</dbReference>
<dbReference type="InterPro" id="IPR006091">
    <property type="entry name" value="Acyl-CoA_Oxase/DH_mid-dom"/>
</dbReference>
<keyword evidence="4" id="KW-1185">Reference proteome</keyword>
<gene>
    <name evidence="3" type="ORF">HC231_14545</name>
</gene>
<dbReference type="RefSeq" id="WP_208227328.1">
    <property type="nucleotide sequence ID" value="NZ_CP050854.1"/>
</dbReference>
<protein>
    <recommendedName>
        <fullName evidence="5">Acyl-CoA dehydrogenase</fullName>
    </recommendedName>
</protein>
<feature type="domain" description="Acyl-CoA dehydrogenase/oxidase N-terminal" evidence="2">
    <location>
        <begin position="7"/>
        <end position="118"/>
    </location>
</feature>
<dbReference type="Gene3D" id="2.40.110.10">
    <property type="entry name" value="Butyryl-CoA Dehydrogenase, subunit A, domain 2"/>
    <property type="match status" value="1"/>
</dbReference>
<organism evidence="3 4">
    <name type="scientific">Brenneria izadpanahii</name>
    <dbReference type="NCBI Taxonomy" id="2722756"/>
    <lineage>
        <taxon>Bacteria</taxon>
        <taxon>Pseudomonadati</taxon>
        <taxon>Pseudomonadota</taxon>
        <taxon>Gammaproteobacteria</taxon>
        <taxon>Enterobacterales</taxon>
        <taxon>Pectobacteriaceae</taxon>
        <taxon>Brenneria</taxon>
    </lineage>
</organism>
<dbReference type="Pfam" id="PF02771">
    <property type="entry name" value="Acyl-CoA_dh_N"/>
    <property type="match status" value="1"/>
</dbReference>
<name>A0ABX7UXW7_9GAMM</name>
<dbReference type="PANTHER" id="PTHR43884:SF12">
    <property type="entry name" value="ISOVALERYL-COA DEHYDROGENASE, MITOCHONDRIAL-RELATED"/>
    <property type="match status" value="1"/>
</dbReference>